<dbReference type="EMBL" id="PNCG01000029">
    <property type="protein sequence ID" value="TMP85452.1"/>
    <property type="molecule type" value="Genomic_DNA"/>
</dbReference>
<dbReference type="NCBIfam" id="TIGR00661">
    <property type="entry name" value="MJ1255"/>
    <property type="match status" value="1"/>
</dbReference>
<organism evidence="1 3">
    <name type="scientific">Pseudoalteromonas ruthenica</name>
    <dbReference type="NCBI Taxonomy" id="151081"/>
    <lineage>
        <taxon>Bacteria</taxon>
        <taxon>Pseudomonadati</taxon>
        <taxon>Pseudomonadota</taxon>
        <taxon>Gammaproteobacteria</taxon>
        <taxon>Alteromonadales</taxon>
        <taxon>Pseudoalteromonadaceae</taxon>
        <taxon>Pseudoalteromonas</taxon>
    </lineage>
</organism>
<dbReference type="AlphaFoldDB" id="A0A0F4PJF3"/>
<evidence type="ECO:0000313" key="1">
    <source>
        <dbReference type="EMBL" id="KJY98780.1"/>
    </source>
</evidence>
<dbReference type="InterPro" id="IPR005262">
    <property type="entry name" value="MJ1255-like"/>
</dbReference>
<name>A0A0F4PJF3_9GAMM</name>
<reference evidence="4" key="3">
    <citation type="submission" date="2019-06" db="EMBL/GenBank/DDBJ databases">
        <title>Co-occurence of chitin degradation, pigmentation and bioactivity in marine Pseudoalteromonas.</title>
        <authorList>
            <person name="Sonnenschein E.C."/>
            <person name="Bech P.K."/>
        </authorList>
    </citation>
    <scope>NUCLEOTIDE SEQUENCE [LARGE SCALE GENOMIC DNA]</scope>
    <source>
        <strain evidence="4">S2897</strain>
    </source>
</reference>
<dbReference type="SUPFAM" id="SSF53756">
    <property type="entry name" value="UDP-Glycosyltransferase/glycogen phosphorylase"/>
    <property type="match status" value="1"/>
</dbReference>
<reference evidence="2" key="4">
    <citation type="submission" date="2019-09" db="EMBL/GenBank/DDBJ databases">
        <title>Co-occurence of chitin degradation, pigmentation and bioactivity in marine Pseudoalteromonas.</title>
        <authorList>
            <person name="Sonnenschein E.C."/>
            <person name="Bech P.K."/>
        </authorList>
    </citation>
    <scope>NUCLEOTIDE SEQUENCE</scope>
    <source>
        <strain evidence="2">S2897</strain>
    </source>
</reference>
<dbReference type="Proteomes" id="UP000305874">
    <property type="component" value="Unassembled WGS sequence"/>
</dbReference>
<dbReference type="Pfam" id="PF13528">
    <property type="entry name" value="Glyco_trans_1_3"/>
    <property type="match status" value="1"/>
</dbReference>
<reference evidence="1 3" key="1">
    <citation type="journal article" date="2015" name="BMC Genomics">
        <title>Genome mining reveals unlocked bioactive potential of marine Gram-negative bacteria.</title>
        <authorList>
            <person name="Machado H."/>
            <person name="Sonnenschein E.C."/>
            <person name="Melchiorsen J."/>
            <person name="Gram L."/>
        </authorList>
    </citation>
    <scope>NUCLEOTIDE SEQUENCE [LARGE SCALE GENOMIC DNA]</scope>
    <source>
        <strain evidence="1 3">S3137</strain>
    </source>
</reference>
<dbReference type="EMBL" id="JXXZ01000010">
    <property type="protein sequence ID" value="KJY98780.1"/>
    <property type="molecule type" value="Genomic_DNA"/>
</dbReference>
<dbReference type="GO" id="GO:0016740">
    <property type="term" value="F:transferase activity"/>
    <property type="evidence" value="ECO:0007669"/>
    <property type="project" value="UniProtKB-KW"/>
</dbReference>
<accession>A0A0F4PJF3</accession>
<dbReference type="Proteomes" id="UP000033664">
    <property type="component" value="Unassembled WGS sequence"/>
</dbReference>
<dbReference type="STRING" id="151081.TW72_13790"/>
<dbReference type="PATRIC" id="fig|151081.8.peg.3429"/>
<sequence>MRILYGVQGTGNGHTTRARVMAKAFAKAGIEVDYLFSGRSKADYFDMQEFADFQTRTGLTFVTERGRVNGFKTVKQAKIREFISDIRELNLRHYDLIFNDFEPVTAWAGRRQKIPVIGMSHQAAFLSPHVPVTGDNLFTKAMIRNFAPADVYLGVHWQPFDDSIIPPFIEHGTAVDSEYVDNKVLVYLPFEELEEVIHYLKDFPGKEFYCYHPHAQDQSLAHIHLRRPSRANFLRDLASASGVIANAGFELASEALTLGKKLLLKPLNGQFEQYSNALTLQQMQRAQVMHYLDQDALEDWVNIATHSRINYPQDPAPLVDWLVQGQWHQRKGLNEQLWHNVL</sequence>
<evidence type="ECO:0000313" key="2">
    <source>
        <dbReference type="EMBL" id="TMP85452.1"/>
    </source>
</evidence>
<proteinExistence type="predicted"/>
<dbReference type="OrthoDB" id="9793805at2"/>
<keyword evidence="1" id="KW-0808">Transferase</keyword>
<gene>
    <name evidence="2" type="ORF">CWC05_18640</name>
    <name evidence="1" type="ORF">TW72_13790</name>
</gene>
<comment type="caution">
    <text evidence="1">The sequence shown here is derived from an EMBL/GenBank/DDBJ whole genome shotgun (WGS) entry which is preliminary data.</text>
</comment>
<evidence type="ECO:0000313" key="3">
    <source>
        <dbReference type="Proteomes" id="UP000033664"/>
    </source>
</evidence>
<dbReference type="RefSeq" id="WP_022946647.1">
    <property type="nucleotide sequence ID" value="NZ_JXXY01000018.1"/>
</dbReference>
<keyword evidence="3" id="KW-1185">Reference proteome</keyword>
<protein>
    <submittedName>
        <fullName evidence="1">Glycosyltransferase</fullName>
    </submittedName>
</protein>
<dbReference type="eggNOG" id="COG1819">
    <property type="taxonomic scope" value="Bacteria"/>
</dbReference>
<evidence type="ECO:0000313" key="4">
    <source>
        <dbReference type="Proteomes" id="UP000305874"/>
    </source>
</evidence>
<dbReference type="GeneID" id="58229567"/>
<reference evidence="2 4" key="2">
    <citation type="submission" date="2017-12" db="EMBL/GenBank/DDBJ databases">
        <authorList>
            <person name="Paulsen S."/>
            <person name="Gram L.K."/>
        </authorList>
    </citation>
    <scope>NUCLEOTIDE SEQUENCE [LARGE SCALE GENOMIC DNA]</scope>
    <source>
        <strain evidence="2 4">S2897</strain>
    </source>
</reference>